<keyword evidence="11" id="KW-1185">Reference proteome</keyword>
<keyword evidence="7 8" id="KW-0675">Receptor</keyword>
<evidence type="ECO:0000313" key="11">
    <source>
        <dbReference type="Proteomes" id="UP001153636"/>
    </source>
</evidence>
<dbReference type="GO" id="GO:0008527">
    <property type="term" value="F:taste receptor activity"/>
    <property type="evidence" value="ECO:0007669"/>
    <property type="project" value="InterPro"/>
</dbReference>
<feature type="transmembrane region" description="Helical" evidence="9">
    <location>
        <begin position="234"/>
        <end position="258"/>
    </location>
</feature>
<feature type="transmembrane region" description="Helical" evidence="9">
    <location>
        <begin position="21"/>
        <end position="38"/>
    </location>
</feature>
<feature type="transmembrane region" description="Helical" evidence="9">
    <location>
        <begin position="336"/>
        <end position="355"/>
    </location>
</feature>
<dbReference type="PANTHER" id="PTHR21421">
    <property type="entry name" value="GUSTATORY RECEPTOR"/>
    <property type="match status" value="1"/>
</dbReference>
<dbReference type="Pfam" id="PF06151">
    <property type="entry name" value="Trehalose_recp"/>
    <property type="match status" value="2"/>
</dbReference>
<feature type="transmembrane region" description="Helical" evidence="9">
    <location>
        <begin position="139"/>
        <end position="157"/>
    </location>
</feature>
<evidence type="ECO:0000256" key="6">
    <source>
        <dbReference type="ARBA" id="ARBA00023136"/>
    </source>
</evidence>
<reference evidence="10" key="1">
    <citation type="submission" date="2022-01" db="EMBL/GenBank/DDBJ databases">
        <authorList>
            <person name="King R."/>
        </authorList>
    </citation>
    <scope>NUCLEOTIDE SEQUENCE</scope>
</reference>
<name>A0A9P0GB79_9CUCU</name>
<keyword evidence="3" id="KW-1003">Cell membrane</keyword>
<dbReference type="PIRSF" id="PIRSF038981">
    <property type="entry name" value="GRP"/>
    <property type="match status" value="1"/>
</dbReference>
<dbReference type="AlphaFoldDB" id="A0A9P0GB79"/>
<comment type="function">
    <text evidence="8">Plays a role in the sugar gustatory response.</text>
</comment>
<keyword evidence="8" id="KW-0807">Transducer</keyword>
<evidence type="ECO:0000313" key="10">
    <source>
        <dbReference type="EMBL" id="CAH1104616.1"/>
    </source>
</evidence>
<gene>
    <name evidence="10" type="ORF">PSYICH_LOCUS5381</name>
</gene>
<dbReference type="Proteomes" id="UP001153636">
    <property type="component" value="Chromosome 17"/>
</dbReference>
<feature type="transmembrane region" description="Helical" evidence="9">
    <location>
        <begin position="303"/>
        <end position="324"/>
    </location>
</feature>
<dbReference type="EMBL" id="OV651829">
    <property type="protein sequence ID" value="CAH1104616.1"/>
    <property type="molecule type" value="Genomic_DNA"/>
</dbReference>
<accession>A0A9P0GB79</accession>
<evidence type="ECO:0000256" key="7">
    <source>
        <dbReference type="ARBA" id="ARBA00023170"/>
    </source>
</evidence>
<feature type="transmembrane region" description="Helical" evidence="9">
    <location>
        <begin position="189"/>
        <end position="208"/>
    </location>
</feature>
<dbReference type="GO" id="GO:0007165">
    <property type="term" value="P:signal transduction"/>
    <property type="evidence" value="ECO:0007669"/>
    <property type="project" value="UniProtKB-KW"/>
</dbReference>
<dbReference type="PANTHER" id="PTHR21421:SF29">
    <property type="entry name" value="GUSTATORY RECEPTOR 5A FOR TREHALOSE-RELATED"/>
    <property type="match status" value="1"/>
</dbReference>
<comment type="subcellular location">
    <subcellularLocation>
        <location evidence="1">Cell membrane</location>
        <topology evidence="1">Multi-pass membrane protein</topology>
    </subcellularLocation>
</comment>
<keyword evidence="6 9" id="KW-0472">Membrane</keyword>
<keyword evidence="5 9" id="KW-1133">Transmembrane helix</keyword>
<organism evidence="10 11">
    <name type="scientific">Psylliodes chrysocephalus</name>
    <dbReference type="NCBI Taxonomy" id="3402493"/>
    <lineage>
        <taxon>Eukaryota</taxon>
        <taxon>Metazoa</taxon>
        <taxon>Ecdysozoa</taxon>
        <taxon>Arthropoda</taxon>
        <taxon>Hexapoda</taxon>
        <taxon>Insecta</taxon>
        <taxon>Pterygota</taxon>
        <taxon>Neoptera</taxon>
        <taxon>Endopterygota</taxon>
        <taxon>Coleoptera</taxon>
        <taxon>Polyphaga</taxon>
        <taxon>Cucujiformia</taxon>
        <taxon>Chrysomeloidea</taxon>
        <taxon>Chrysomelidae</taxon>
        <taxon>Galerucinae</taxon>
        <taxon>Alticini</taxon>
        <taxon>Psylliodes</taxon>
    </lineage>
</organism>
<evidence type="ECO:0000256" key="4">
    <source>
        <dbReference type="ARBA" id="ARBA00022692"/>
    </source>
</evidence>
<dbReference type="GO" id="GO:0050916">
    <property type="term" value="P:sensory perception of sweet taste"/>
    <property type="evidence" value="ECO:0007669"/>
    <property type="project" value="UniProtKB-ARBA"/>
</dbReference>
<feature type="transmembrane region" description="Helical" evidence="9">
    <location>
        <begin position="92"/>
        <end position="109"/>
    </location>
</feature>
<dbReference type="OrthoDB" id="5800391at2759"/>
<comment type="similarity">
    <text evidence="2">Belongs to the insect chemoreceptor superfamily. Gustatory receptor (GR) family. Gr5a subfamily.</text>
</comment>
<feature type="transmembrane region" description="Helical" evidence="9">
    <location>
        <begin position="58"/>
        <end position="80"/>
    </location>
</feature>
<evidence type="ECO:0000256" key="5">
    <source>
        <dbReference type="ARBA" id="ARBA00022989"/>
    </source>
</evidence>
<evidence type="ECO:0000256" key="9">
    <source>
        <dbReference type="SAM" id="Phobius"/>
    </source>
</evidence>
<evidence type="ECO:0000256" key="2">
    <source>
        <dbReference type="ARBA" id="ARBA00005327"/>
    </source>
</evidence>
<protein>
    <recommendedName>
        <fullName evidence="8">Gustatory receptor</fullName>
    </recommendedName>
</protein>
<keyword evidence="4 9" id="KW-0812">Transmembrane</keyword>
<evidence type="ECO:0000256" key="1">
    <source>
        <dbReference type="ARBA" id="ARBA00004651"/>
    </source>
</evidence>
<sequence>MESKQLKRYEENFNEDSSIHNVFSWLFFTMQIFGFMPLQGIFKKQLTEIRFSWRSFRALYALITCIGLFFMTAIQLIRFFKFNIQMIEVQRFWYFGKSWFVSMFFISIAKDWNNFLKKWNKLDEAIMKFGKPIPVKRKLLWLLGFFVTVFIGDYVLIQVQRVQEDIIKGNVILTWDTWNHFQKKRIFQYVYVMFPYDFVSGICLLASTSNSQTSLEYYHEKTPPQSPERKKQKIVQLQVLFSGTFLDLFIMGISLCLASRMRLITKKIQQVATCDGIPEHVWIHLREGYNGLELLCHYINSKIGLAILICFIGNLGIILINLFHNLKADKSYIQKSYLYYSFFFIMAKTVAVCIFGSKIHDESRKPLTYLYAIRDSAYNVEIKRLTRQIARDTLALSGMNFFQLRRNMLLKIAGSIVTYELVLIEFAGDFLKEHQIVNKTTTL</sequence>
<evidence type="ECO:0000256" key="3">
    <source>
        <dbReference type="ARBA" id="ARBA00022475"/>
    </source>
</evidence>
<evidence type="ECO:0000256" key="8">
    <source>
        <dbReference type="PIRNR" id="PIRNR038981"/>
    </source>
</evidence>
<dbReference type="InterPro" id="IPR009318">
    <property type="entry name" value="Gustatory_rcpt"/>
</dbReference>
<proteinExistence type="inferred from homology"/>
<dbReference type="GO" id="GO:0005886">
    <property type="term" value="C:plasma membrane"/>
    <property type="evidence" value="ECO:0007669"/>
    <property type="project" value="UniProtKB-SubCell"/>
</dbReference>